<dbReference type="EMBL" id="JACJII010000001">
    <property type="protein sequence ID" value="MBA9002740.1"/>
    <property type="molecule type" value="Genomic_DNA"/>
</dbReference>
<protein>
    <submittedName>
        <fullName evidence="2">Uncharacterized protein</fullName>
    </submittedName>
</protein>
<comment type="caution">
    <text evidence="2">The sequence shown here is derived from an EMBL/GenBank/DDBJ whole genome shotgun (WGS) entry which is preliminary data.</text>
</comment>
<organism evidence="2 3">
    <name type="scientific">Thermomonospora cellulosilytica</name>
    <dbReference type="NCBI Taxonomy" id="1411118"/>
    <lineage>
        <taxon>Bacteria</taxon>
        <taxon>Bacillati</taxon>
        <taxon>Actinomycetota</taxon>
        <taxon>Actinomycetes</taxon>
        <taxon>Streptosporangiales</taxon>
        <taxon>Thermomonosporaceae</taxon>
        <taxon>Thermomonospora</taxon>
    </lineage>
</organism>
<reference evidence="2 3" key="1">
    <citation type="submission" date="2020-08" db="EMBL/GenBank/DDBJ databases">
        <title>Sequencing the genomes of 1000 actinobacteria strains.</title>
        <authorList>
            <person name="Klenk H.-P."/>
        </authorList>
    </citation>
    <scope>NUCLEOTIDE SEQUENCE [LARGE SCALE GENOMIC DNA]</scope>
    <source>
        <strain evidence="2 3">DSM 45823</strain>
    </source>
</reference>
<evidence type="ECO:0000313" key="3">
    <source>
        <dbReference type="Proteomes" id="UP000539313"/>
    </source>
</evidence>
<evidence type="ECO:0000256" key="1">
    <source>
        <dbReference type="SAM" id="MobiDB-lite"/>
    </source>
</evidence>
<accession>A0A7W3MVN1</accession>
<dbReference type="Proteomes" id="UP000539313">
    <property type="component" value="Unassembled WGS sequence"/>
</dbReference>
<sequence>MAVARRGPAHARQGRCRTPDDTGRESGPAVITAIAHDVLVTSAGSGPSGP</sequence>
<gene>
    <name evidence="2" type="ORF">HNR21_001622</name>
</gene>
<evidence type="ECO:0000313" key="2">
    <source>
        <dbReference type="EMBL" id="MBA9002740.1"/>
    </source>
</evidence>
<dbReference type="AlphaFoldDB" id="A0A7W3MVN1"/>
<name>A0A7W3MVN1_9ACTN</name>
<keyword evidence="3" id="KW-1185">Reference proteome</keyword>
<feature type="region of interest" description="Disordered" evidence="1">
    <location>
        <begin position="1"/>
        <end position="27"/>
    </location>
</feature>
<proteinExistence type="predicted"/>